<protein>
    <submittedName>
        <fullName evidence="1">Uncharacterized protein</fullName>
    </submittedName>
</protein>
<dbReference type="AlphaFoldDB" id="A0A498ILQ9"/>
<reference evidence="1 2" key="1">
    <citation type="submission" date="2018-10" db="EMBL/GenBank/DDBJ databases">
        <title>A high-quality apple genome assembly.</title>
        <authorList>
            <person name="Hu J."/>
        </authorList>
    </citation>
    <scope>NUCLEOTIDE SEQUENCE [LARGE SCALE GENOMIC DNA]</scope>
    <source>
        <strain evidence="2">cv. HFTH1</strain>
        <tissue evidence="1">Young leaf</tissue>
    </source>
</reference>
<evidence type="ECO:0000313" key="1">
    <source>
        <dbReference type="EMBL" id="RXH83085.1"/>
    </source>
</evidence>
<name>A0A498ILQ9_MALDO</name>
<keyword evidence="2" id="KW-1185">Reference proteome</keyword>
<sequence>MDNYHLTIPSNPLNSLSLSSFSITFSLTHHFSTGNRTSPSHICCSGEHDRTTIPSFVMKPKSWERDIPLSLPKQWHHYCSKIFPGELSLFPAKKYLGGNFPSFPAKTRKLQASSGYFPATVET</sequence>
<organism evidence="1 2">
    <name type="scientific">Malus domestica</name>
    <name type="common">Apple</name>
    <name type="synonym">Pyrus malus</name>
    <dbReference type="NCBI Taxonomy" id="3750"/>
    <lineage>
        <taxon>Eukaryota</taxon>
        <taxon>Viridiplantae</taxon>
        <taxon>Streptophyta</taxon>
        <taxon>Embryophyta</taxon>
        <taxon>Tracheophyta</taxon>
        <taxon>Spermatophyta</taxon>
        <taxon>Magnoliopsida</taxon>
        <taxon>eudicotyledons</taxon>
        <taxon>Gunneridae</taxon>
        <taxon>Pentapetalae</taxon>
        <taxon>rosids</taxon>
        <taxon>fabids</taxon>
        <taxon>Rosales</taxon>
        <taxon>Rosaceae</taxon>
        <taxon>Amygdaloideae</taxon>
        <taxon>Maleae</taxon>
        <taxon>Malus</taxon>
    </lineage>
</organism>
<gene>
    <name evidence="1" type="ORF">DVH24_003583</name>
</gene>
<proteinExistence type="predicted"/>
<dbReference type="Proteomes" id="UP000290289">
    <property type="component" value="Chromosome 11"/>
</dbReference>
<evidence type="ECO:0000313" key="2">
    <source>
        <dbReference type="Proteomes" id="UP000290289"/>
    </source>
</evidence>
<dbReference type="EMBL" id="RDQH01000337">
    <property type="protein sequence ID" value="RXH83085.1"/>
    <property type="molecule type" value="Genomic_DNA"/>
</dbReference>
<comment type="caution">
    <text evidence="1">The sequence shown here is derived from an EMBL/GenBank/DDBJ whole genome shotgun (WGS) entry which is preliminary data.</text>
</comment>
<accession>A0A498ILQ9</accession>